<name>A0A553P836_TIGCA</name>
<keyword evidence="3" id="KW-1185">Reference proteome</keyword>
<feature type="signal peptide" evidence="1">
    <location>
        <begin position="1"/>
        <end position="15"/>
    </location>
</feature>
<sequence>MKTFAVALLAALAHAQEPYYYKWSPENPVAPPFEFPKNIPVPFPATNEPTGNAGYQYQYTPDQPNARPFKAPQDYTPVDFKYQYVSQPGDSFKYNYHPAPGEFDFVYTPPKDQENLSPEEINQRAGATANTVREVANLLANVNSDDIKAITGELGFGQGFDLSGVSAGINKVGDFIEDGGAAGAKIAESIGPIQPAQPAQPAQYNAQPAQYSARPVQYKAPSVPLPYAAYQSAYPAPANAQYANAYRSY</sequence>
<keyword evidence="1" id="KW-0732">Signal</keyword>
<comment type="caution">
    <text evidence="2">The sequence shown here is derived from an EMBL/GenBank/DDBJ whole genome shotgun (WGS) entry which is preliminary data.</text>
</comment>
<dbReference type="Proteomes" id="UP000318571">
    <property type="component" value="Chromosome 3"/>
</dbReference>
<evidence type="ECO:0000313" key="3">
    <source>
        <dbReference type="Proteomes" id="UP000318571"/>
    </source>
</evidence>
<accession>A0A553P836</accession>
<organism evidence="2 3">
    <name type="scientific">Tigriopus californicus</name>
    <name type="common">Marine copepod</name>
    <dbReference type="NCBI Taxonomy" id="6832"/>
    <lineage>
        <taxon>Eukaryota</taxon>
        <taxon>Metazoa</taxon>
        <taxon>Ecdysozoa</taxon>
        <taxon>Arthropoda</taxon>
        <taxon>Crustacea</taxon>
        <taxon>Multicrustacea</taxon>
        <taxon>Hexanauplia</taxon>
        <taxon>Copepoda</taxon>
        <taxon>Harpacticoida</taxon>
        <taxon>Harpacticidae</taxon>
        <taxon>Tigriopus</taxon>
    </lineage>
</organism>
<reference evidence="2 3" key="1">
    <citation type="journal article" date="2018" name="Nat. Ecol. Evol.">
        <title>Genomic signatures of mitonuclear coevolution across populations of Tigriopus californicus.</title>
        <authorList>
            <person name="Barreto F.S."/>
            <person name="Watson E.T."/>
            <person name="Lima T.G."/>
            <person name="Willett C.S."/>
            <person name="Edmands S."/>
            <person name="Li W."/>
            <person name="Burton R.S."/>
        </authorList>
    </citation>
    <scope>NUCLEOTIDE SEQUENCE [LARGE SCALE GENOMIC DNA]</scope>
    <source>
        <strain evidence="2 3">San Diego</strain>
    </source>
</reference>
<evidence type="ECO:0000256" key="1">
    <source>
        <dbReference type="SAM" id="SignalP"/>
    </source>
</evidence>
<protein>
    <submittedName>
        <fullName evidence="2">Uncharacterized protein</fullName>
    </submittedName>
</protein>
<gene>
    <name evidence="2" type="ORF">TCAL_05456</name>
</gene>
<dbReference type="AlphaFoldDB" id="A0A553P836"/>
<proteinExistence type="predicted"/>
<feature type="chain" id="PRO_5022155596" evidence="1">
    <location>
        <begin position="16"/>
        <end position="249"/>
    </location>
</feature>
<dbReference type="EMBL" id="VCGU01000007">
    <property type="protein sequence ID" value="TRY73843.1"/>
    <property type="molecule type" value="Genomic_DNA"/>
</dbReference>
<evidence type="ECO:0000313" key="2">
    <source>
        <dbReference type="EMBL" id="TRY73843.1"/>
    </source>
</evidence>